<keyword evidence="2 6" id="KW-0863">Zinc-finger</keyword>
<keyword evidence="1" id="KW-0479">Metal-binding</keyword>
<dbReference type="Gene3D" id="3.10.390.10">
    <property type="entry name" value="SAND domain-like"/>
    <property type="match status" value="5"/>
</dbReference>
<evidence type="ECO:0000256" key="5">
    <source>
        <dbReference type="PROSITE-ProRule" id="PRU00035"/>
    </source>
</evidence>
<dbReference type="InterPro" id="IPR000770">
    <property type="entry name" value="SAND_dom"/>
</dbReference>
<dbReference type="STRING" id="84645.A0A498N8T0"/>
<dbReference type="GO" id="GO:0008270">
    <property type="term" value="F:zinc ion binding"/>
    <property type="evidence" value="ECO:0007669"/>
    <property type="project" value="UniProtKB-KW"/>
</dbReference>
<dbReference type="SUPFAM" id="SSF47370">
    <property type="entry name" value="Bromodomain"/>
    <property type="match status" value="1"/>
</dbReference>
<dbReference type="SMART" id="SM00258">
    <property type="entry name" value="SAND"/>
    <property type="match status" value="5"/>
</dbReference>
<feature type="region of interest" description="Disordered" evidence="7">
    <location>
        <begin position="162"/>
        <end position="228"/>
    </location>
</feature>
<dbReference type="AlphaFoldDB" id="A0A498N8T0"/>
<feature type="domain" description="PHD-type" evidence="9">
    <location>
        <begin position="693"/>
        <end position="741"/>
    </location>
</feature>
<evidence type="ECO:0000256" key="6">
    <source>
        <dbReference type="PROSITE-ProRule" id="PRU00146"/>
    </source>
</evidence>
<organism evidence="11 12">
    <name type="scientific">Labeo rohita</name>
    <name type="common">Indian major carp</name>
    <name type="synonym">Cyprinus rohita</name>
    <dbReference type="NCBI Taxonomy" id="84645"/>
    <lineage>
        <taxon>Eukaryota</taxon>
        <taxon>Metazoa</taxon>
        <taxon>Chordata</taxon>
        <taxon>Craniata</taxon>
        <taxon>Vertebrata</taxon>
        <taxon>Euteleostomi</taxon>
        <taxon>Actinopterygii</taxon>
        <taxon>Neopterygii</taxon>
        <taxon>Teleostei</taxon>
        <taxon>Ostariophysi</taxon>
        <taxon>Cypriniformes</taxon>
        <taxon>Cyprinidae</taxon>
        <taxon>Labeoninae</taxon>
        <taxon>Labeonini</taxon>
        <taxon>Labeo</taxon>
    </lineage>
</organism>
<dbReference type="PANTHER" id="PTHR46386:SF1">
    <property type="entry name" value="NUCLEAR BODY PROTEIN SP140-LIKE PROTEIN"/>
    <property type="match status" value="1"/>
</dbReference>
<evidence type="ECO:0000313" key="11">
    <source>
        <dbReference type="EMBL" id="RXN25365.1"/>
    </source>
</evidence>
<feature type="domain" description="SAND" evidence="10">
    <location>
        <begin position="237"/>
        <end position="280"/>
    </location>
</feature>
<evidence type="ECO:0000259" key="9">
    <source>
        <dbReference type="PROSITE" id="PS50016"/>
    </source>
</evidence>
<dbReference type="InterPro" id="IPR001965">
    <property type="entry name" value="Znf_PHD"/>
</dbReference>
<evidence type="ECO:0000256" key="1">
    <source>
        <dbReference type="ARBA" id="ARBA00022723"/>
    </source>
</evidence>
<feature type="compositionally biased region" description="Basic and acidic residues" evidence="7">
    <location>
        <begin position="186"/>
        <end position="198"/>
    </location>
</feature>
<dbReference type="EMBL" id="QBIY01012377">
    <property type="protein sequence ID" value="RXN25365.1"/>
    <property type="molecule type" value="Genomic_DNA"/>
</dbReference>
<dbReference type="Pfam" id="PF00439">
    <property type="entry name" value="Bromodomain"/>
    <property type="match status" value="1"/>
</dbReference>
<feature type="domain" description="SAND" evidence="10">
    <location>
        <begin position="58"/>
        <end position="145"/>
    </location>
</feature>
<gene>
    <name evidence="11" type="ORF">ROHU_005908</name>
</gene>
<evidence type="ECO:0000256" key="3">
    <source>
        <dbReference type="ARBA" id="ARBA00022833"/>
    </source>
</evidence>
<evidence type="ECO:0000313" key="12">
    <source>
        <dbReference type="Proteomes" id="UP000290572"/>
    </source>
</evidence>
<dbReference type="GO" id="GO:0003677">
    <property type="term" value="F:DNA binding"/>
    <property type="evidence" value="ECO:0007669"/>
    <property type="project" value="InterPro"/>
</dbReference>
<keyword evidence="4 5" id="KW-0103">Bromodomain</keyword>
<dbReference type="PROSITE" id="PS50014">
    <property type="entry name" value="BROMODOMAIN_2"/>
    <property type="match status" value="1"/>
</dbReference>
<feature type="compositionally biased region" description="Basic and acidic residues" evidence="7">
    <location>
        <begin position="24"/>
        <end position="50"/>
    </location>
</feature>
<dbReference type="InterPro" id="IPR043563">
    <property type="entry name" value="Sp110/Sp140/Sp140L-like"/>
</dbReference>
<keyword evidence="12" id="KW-1185">Reference proteome</keyword>
<keyword evidence="3" id="KW-0862">Zinc</keyword>
<feature type="region of interest" description="Disordered" evidence="7">
    <location>
        <begin position="407"/>
        <end position="479"/>
    </location>
</feature>
<feature type="domain" description="SAND" evidence="10">
    <location>
        <begin position="591"/>
        <end position="672"/>
    </location>
</feature>
<dbReference type="InterPro" id="IPR011011">
    <property type="entry name" value="Znf_FYVE_PHD"/>
</dbReference>
<dbReference type="InterPro" id="IPR010919">
    <property type="entry name" value="SAND-like_dom_sf"/>
</dbReference>
<accession>A0A498N8T0</accession>
<evidence type="ECO:0000256" key="4">
    <source>
        <dbReference type="ARBA" id="ARBA00023117"/>
    </source>
</evidence>
<dbReference type="InterPro" id="IPR019787">
    <property type="entry name" value="Znf_PHD-finger"/>
</dbReference>
<comment type="caution">
    <text evidence="11">The sequence shown here is derived from an EMBL/GenBank/DDBJ whole genome shotgun (WGS) entry which is preliminary data.</text>
</comment>
<feature type="compositionally biased region" description="Acidic residues" evidence="7">
    <location>
        <begin position="416"/>
        <end position="435"/>
    </location>
</feature>
<feature type="region of interest" description="Disordered" evidence="7">
    <location>
        <begin position="1"/>
        <end position="64"/>
    </location>
</feature>
<dbReference type="Gene3D" id="3.30.40.10">
    <property type="entry name" value="Zinc/RING finger domain, C3HC4 (zinc finger)"/>
    <property type="match status" value="2"/>
</dbReference>
<dbReference type="PROSITE" id="PS50016">
    <property type="entry name" value="ZF_PHD_2"/>
    <property type="match status" value="1"/>
</dbReference>
<feature type="compositionally biased region" description="Polar residues" evidence="7">
    <location>
        <begin position="439"/>
        <end position="450"/>
    </location>
</feature>
<dbReference type="Pfam" id="PF01342">
    <property type="entry name" value="SAND"/>
    <property type="match status" value="5"/>
</dbReference>
<reference evidence="11 12" key="1">
    <citation type="submission" date="2018-03" db="EMBL/GenBank/DDBJ databases">
        <title>Draft genome sequence of Rohu Carp (Labeo rohita).</title>
        <authorList>
            <person name="Das P."/>
            <person name="Kushwaha B."/>
            <person name="Joshi C.G."/>
            <person name="Kumar D."/>
            <person name="Nagpure N.S."/>
            <person name="Sahoo L."/>
            <person name="Das S.P."/>
            <person name="Bit A."/>
            <person name="Patnaik S."/>
            <person name="Meher P.K."/>
            <person name="Jayasankar P."/>
            <person name="Koringa P.G."/>
            <person name="Patel N.V."/>
            <person name="Hinsu A.T."/>
            <person name="Kumar R."/>
            <person name="Pandey M."/>
            <person name="Agarwal S."/>
            <person name="Srivastava S."/>
            <person name="Singh M."/>
            <person name="Iquebal M.A."/>
            <person name="Jaiswal S."/>
            <person name="Angadi U.B."/>
            <person name="Kumar N."/>
            <person name="Raza M."/>
            <person name="Shah T.M."/>
            <person name="Rai A."/>
            <person name="Jena J.K."/>
        </authorList>
    </citation>
    <scope>NUCLEOTIDE SEQUENCE [LARGE SCALE GENOMIC DNA]</scope>
    <source>
        <strain evidence="11">DASCIFA01</strain>
        <tissue evidence="11">Testis</tissue>
    </source>
</reference>
<evidence type="ECO:0000259" key="10">
    <source>
        <dbReference type="PROSITE" id="PS50864"/>
    </source>
</evidence>
<dbReference type="InterPro" id="IPR001487">
    <property type="entry name" value="Bromodomain"/>
</dbReference>
<feature type="domain" description="SAND" evidence="10">
    <location>
        <begin position="294"/>
        <end position="375"/>
    </location>
</feature>
<feature type="compositionally biased region" description="Polar residues" evidence="7">
    <location>
        <begin position="176"/>
        <end position="185"/>
    </location>
</feature>
<evidence type="ECO:0000256" key="7">
    <source>
        <dbReference type="SAM" id="MobiDB-lite"/>
    </source>
</evidence>
<dbReference type="Pfam" id="PF00628">
    <property type="entry name" value="PHD"/>
    <property type="match status" value="1"/>
</dbReference>
<sequence>MNGESPIDSEQDLDSSSGSDWMSEMEKSKEKQEGNKKVREQDDKEKETYSNKKKKAGKSSPDLEEIFQEARNKTKLTVRCGKMTGLLYRKKYENGEKCISCKGHWFTPRQFEKFGGKGNNKKWKCSIYYKSSNSLQQMQLERLILNRREPLNLTEPVSKNITDLLGSTGNDRDSPAPQSHSLGKNNETKVKSTEQDVGKKRKVKKAENNSVNNHTDPSSKITNSQKKTSEHVEKGEECILFHRHWFTPTDFEKFAGKEKSKNWKFSIYCGNTPLKKLIKNTNELFPVRLNKRFSKDLSVFQAPSLPVTCVSLTGTLYKYRFASGSRGKCIRTEERWFTPEEFVKQEQTLTNGNWEKDILCHGKTLNFLHKMAQNNDDECYVCRSEGDLVCCDECPRAFHSHCHIPAVHGDSTGEPQDMEEESNIDTTSDSETESEWDLKSSTGSDSLSENDSSKNVKRGKKRKHDCKQTGPSSLCTPKKRQAEDSSLYLTQLFGNVSELPVTCGDKKGILHVKKYNNMEKCIFSEDQWFKPSEFERFGGKERSKKWKTSIFCNNNPLQKFIEYQRQLFPSCSELNGRNGDDNGKVLDEDNEDIIDMTMFDGTTLPVTCCSGSGVLHKNRFATGHCGRCIRTKDFWLTPEEFIRVSKPDGTWRKDILSNGVPLGKLIMKGVLELHMINCDCNVCEDLNQYLQNDDACFICDSEGDLVCCDDCPRAFHSHCHLPAVDGDSSGSKWSCTFCGMKNMKSSSQKTHQDVLSSPVSQYTPHCQYLLLHLLHEIMTAPCTNVSGYSENICGPMMLGRVKMNLENNDYKTVEEFVSDIELIFSNFCTSNRDNDSSRMTSRLKEVFKREFESIFNITL</sequence>
<evidence type="ECO:0000256" key="2">
    <source>
        <dbReference type="ARBA" id="ARBA00022771"/>
    </source>
</evidence>
<feature type="domain" description="Bromo" evidence="8">
    <location>
        <begin position="788"/>
        <end position="838"/>
    </location>
</feature>
<dbReference type="PROSITE" id="PS50864">
    <property type="entry name" value="SAND"/>
    <property type="match status" value="5"/>
</dbReference>
<proteinExistence type="predicted"/>
<dbReference type="SMART" id="SM00297">
    <property type="entry name" value="BROMO"/>
    <property type="match status" value="1"/>
</dbReference>
<dbReference type="GO" id="GO:0000981">
    <property type="term" value="F:DNA-binding transcription factor activity, RNA polymerase II-specific"/>
    <property type="evidence" value="ECO:0007669"/>
    <property type="project" value="TreeGrafter"/>
</dbReference>
<feature type="compositionally biased region" description="Basic residues" evidence="7">
    <location>
        <begin position="455"/>
        <end position="465"/>
    </location>
</feature>
<dbReference type="PANTHER" id="PTHR46386">
    <property type="entry name" value="NUCLEAR BODY PROTEIN SP140"/>
    <property type="match status" value="1"/>
</dbReference>
<dbReference type="Gene3D" id="1.20.920.10">
    <property type="entry name" value="Bromodomain-like"/>
    <property type="match status" value="1"/>
</dbReference>
<dbReference type="GO" id="GO:0005634">
    <property type="term" value="C:nucleus"/>
    <property type="evidence" value="ECO:0007669"/>
    <property type="project" value="TreeGrafter"/>
</dbReference>
<dbReference type="InterPro" id="IPR013083">
    <property type="entry name" value="Znf_RING/FYVE/PHD"/>
</dbReference>
<evidence type="ECO:0000259" key="8">
    <source>
        <dbReference type="PROSITE" id="PS50014"/>
    </source>
</evidence>
<feature type="compositionally biased region" description="Polar residues" evidence="7">
    <location>
        <begin position="208"/>
        <end position="226"/>
    </location>
</feature>
<dbReference type="SUPFAM" id="SSF57903">
    <property type="entry name" value="FYVE/PHD zinc finger"/>
    <property type="match status" value="2"/>
</dbReference>
<dbReference type="InterPro" id="IPR036427">
    <property type="entry name" value="Bromodomain-like_sf"/>
</dbReference>
<dbReference type="SUPFAM" id="SSF63763">
    <property type="entry name" value="SAND domain-like"/>
    <property type="match status" value="5"/>
</dbReference>
<protein>
    <submittedName>
        <fullName evidence="11">Nuclear body protein SP140 isoform X5</fullName>
    </submittedName>
</protein>
<feature type="domain" description="SAND" evidence="10">
    <location>
        <begin position="482"/>
        <end position="562"/>
    </location>
</feature>
<dbReference type="Proteomes" id="UP000290572">
    <property type="component" value="Unassembled WGS sequence"/>
</dbReference>
<name>A0A498N8T0_LABRO</name>
<dbReference type="SMART" id="SM00249">
    <property type="entry name" value="PHD"/>
    <property type="match status" value="2"/>
</dbReference>
<dbReference type="CDD" id="cd15541">
    <property type="entry name" value="PHD_TIF1_like"/>
    <property type="match status" value="2"/>
</dbReference>